<organism evidence="4">
    <name type="scientific">Naegleria gruberi</name>
    <name type="common">Amoeba</name>
    <dbReference type="NCBI Taxonomy" id="5762"/>
    <lineage>
        <taxon>Eukaryota</taxon>
        <taxon>Discoba</taxon>
        <taxon>Heterolobosea</taxon>
        <taxon>Tetramitia</taxon>
        <taxon>Eutetramitia</taxon>
        <taxon>Vahlkampfiidae</taxon>
        <taxon>Naegleria</taxon>
    </lineage>
</organism>
<name>D2VI81_NAEGR</name>
<dbReference type="KEGG" id="ngr:NAEGRDRAFT_49762"/>
<reference evidence="3 4" key="1">
    <citation type="journal article" date="2010" name="Cell">
        <title>The genome of Naegleria gruberi illuminates early eukaryotic versatility.</title>
        <authorList>
            <person name="Fritz-Laylin L.K."/>
            <person name="Prochnik S.E."/>
            <person name="Ginger M.L."/>
            <person name="Dacks J.B."/>
            <person name="Carpenter M.L."/>
            <person name="Field M.C."/>
            <person name="Kuo A."/>
            <person name="Paredez A."/>
            <person name="Chapman J."/>
            <person name="Pham J."/>
            <person name="Shu S."/>
            <person name="Neupane R."/>
            <person name="Cipriano M."/>
            <person name="Mancuso J."/>
            <person name="Tu H."/>
            <person name="Salamov A."/>
            <person name="Lindquist E."/>
            <person name="Shapiro H."/>
            <person name="Lucas S."/>
            <person name="Grigoriev I.V."/>
            <person name="Cande W.Z."/>
            <person name="Fulton C."/>
            <person name="Rokhsar D.S."/>
            <person name="Dawson S.C."/>
        </authorList>
    </citation>
    <scope>NUCLEOTIDE SEQUENCE [LARGE SCALE GENOMIC DNA]</scope>
    <source>
        <strain evidence="3 4">NEG-M</strain>
    </source>
</reference>
<feature type="domain" description="Beta-lactamase-related" evidence="2">
    <location>
        <begin position="3"/>
        <end position="243"/>
    </location>
</feature>
<comment type="similarity">
    <text evidence="1">Belongs to the beta-lactamase family.</text>
</comment>
<sequence length="628" mass="69003">MRDAGKLKLDDALTSTFSKFPISSVTLRQLSTHMSGLGRQAPCKLFDCNLSNDEVVKAMAASGLPGHSSVVHEPYSVPVYSDFGYCWLSQALAKINGQSVSSNLKDVMKSASMSNSGLVSDLLTVSTHVAPSYAGNATITFDSELKSGWCEGSMDAYSTLQDLTYYASSILNDESILTRQTVREFFTPQYISPDAQNATGFAFEMSHDSKYNVWKRSKRGSVLGFSTHMIFVPEYKFAIISISSNRDVFATYIAEQIYAKAVGTLMSQYVSVMPAFVLPPAQDQAKYQGLDWFVAYTKISSDVNPKASARSLKSQVRVLKASDANPKCNILPRSAEIDVSTLQSALTELKNNMVKSILVDNGVKNGSGIILAKYRDTVVMNQGVGQVGTKGKETETPTADSIFRVASVTKVFTSMAALIAQELGLIKSIDEPITNYVKDFQYTNKYFTTATNKITFRQLMSHGAGLSRTSPCDPYNCSMTFDEYRKTTVDLLQFMAPSISDRYYSNVDFTILGGVLELITGKSFREFCKTNIFDKLGMTNTGFDYSSDILSKMVVGRDPDYLTMLLAQEWHVQIQGSYTGYMSSWFANGTIVLSNATQNLGPSTVIKGILLENELSFDVVPVSQNGKV</sequence>
<dbReference type="RefSeq" id="XP_002676295.1">
    <property type="nucleotide sequence ID" value="XM_002676249.1"/>
</dbReference>
<evidence type="ECO:0000313" key="4">
    <source>
        <dbReference type="Proteomes" id="UP000006671"/>
    </source>
</evidence>
<proteinExistence type="inferred from homology"/>
<dbReference type="EMBL" id="GG738873">
    <property type="protein sequence ID" value="EFC43551.1"/>
    <property type="molecule type" value="Genomic_DNA"/>
</dbReference>
<dbReference type="InterPro" id="IPR012338">
    <property type="entry name" value="Beta-lactam/transpept-like"/>
</dbReference>
<keyword evidence="4" id="KW-1185">Reference proteome</keyword>
<dbReference type="GeneID" id="8853431"/>
<accession>D2VI81</accession>
<dbReference type="PANTHER" id="PTHR22935:SF95">
    <property type="entry name" value="BETA-LACTAMASE-LIKE 1-RELATED"/>
    <property type="match status" value="1"/>
</dbReference>
<dbReference type="Proteomes" id="UP000006671">
    <property type="component" value="Unassembled WGS sequence"/>
</dbReference>
<dbReference type="AlphaFoldDB" id="D2VI81"/>
<dbReference type="Gene3D" id="3.40.710.10">
    <property type="entry name" value="DD-peptidase/beta-lactamase superfamily"/>
    <property type="match status" value="2"/>
</dbReference>
<dbReference type="VEuPathDB" id="AmoebaDB:NAEGRDRAFT_49762"/>
<evidence type="ECO:0000256" key="1">
    <source>
        <dbReference type="ARBA" id="ARBA00038473"/>
    </source>
</evidence>
<dbReference type="OrthoDB" id="5946976at2759"/>
<evidence type="ECO:0000313" key="3">
    <source>
        <dbReference type="EMBL" id="EFC43551.1"/>
    </source>
</evidence>
<feature type="domain" description="Beta-lactamase-related" evidence="2">
    <location>
        <begin position="375"/>
        <end position="544"/>
    </location>
</feature>
<dbReference type="InterPro" id="IPR051478">
    <property type="entry name" value="Beta-lactamase-like_AB/R"/>
</dbReference>
<gene>
    <name evidence="3" type="ORF">NAEGRDRAFT_49762</name>
</gene>
<dbReference type="Pfam" id="PF00144">
    <property type="entry name" value="Beta-lactamase"/>
    <property type="match status" value="2"/>
</dbReference>
<protein>
    <submittedName>
        <fullName evidence="3">Predicted protein</fullName>
    </submittedName>
</protein>
<evidence type="ECO:0000259" key="2">
    <source>
        <dbReference type="Pfam" id="PF00144"/>
    </source>
</evidence>
<dbReference type="InterPro" id="IPR001466">
    <property type="entry name" value="Beta-lactam-related"/>
</dbReference>
<dbReference type="SUPFAM" id="SSF56601">
    <property type="entry name" value="beta-lactamase/transpeptidase-like"/>
    <property type="match status" value="2"/>
</dbReference>
<dbReference type="PANTHER" id="PTHR22935">
    <property type="entry name" value="PENICILLIN-BINDING PROTEIN"/>
    <property type="match status" value="1"/>
</dbReference>
<dbReference type="InParanoid" id="D2VI81"/>